<evidence type="ECO:0000256" key="9">
    <source>
        <dbReference type="SAM" id="Phobius"/>
    </source>
</evidence>
<dbReference type="Proteomes" id="UP000262582">
    <property type="component" value="Chromosome"/>
</dbReference>
<dbReference type="RefSeq" id="WP_118916743.1">
    <property type="nucleotide sequence ID" value="NZ_CP032097.1"/>
</dbReference>
<evidence type="ECO:0000259" key="10">
    <source>
        <dbReference type="PROSITE" id="PS50109"/>
    </source>
</evidence>
<gene>
    <name evidence="11" type="ORF">AELL_0837</name>
    <name evidence="12" type="ORF">CP962_12880</name>
</gene>
<dbReference type="EMBL" id="NXIG01000017">
    <property type="protein sequence ID" value="RXI28832.1"/>
    <property type="molecule type" value="Genomic_DNA"/>
</dbReference>
<dbReference type="OrthoDB" id="9772835at2"/>
<dbReference type="Gene3D" id="3.30.450.20">
    <property type="entry name" value="PAS domain"/>
    <property type="match status" value="1"/>
</dbReference>
<dbReference type="KEGG" id="aell:AELL_0837"/>
<dbReference type="EMBL" id="CP032097">
    <property type="protein sequence ID" value="AXX94516.1"/>
    <property type="molecule type" value="Genomic_DNA"/>
</dbReference>
<dbReference type="AlphaFoldDB" id="A0A347U6N8"/>
<dbReference type="Gene3D" id="1.10.287.130">
    <property type="match status" value="1"/>
</dbReference>
<dbReference type="PANTHER" id="PTHR43065">
    <property type="entry name" value="SENSOR HISTIDINE KINASE"/>
    <property type="match status" value="1"/>
</dbReference>
<keyword evidence="4" id="KW-0808">Transferase</keyword>
<dbReference type="InterPro" id="IPR036097">
    <property type="entry name" value="HisK_dim/P_sf"/>
</dbReference>
<protein>
    <recommendedName>
        <fullName evidence="2">histidine kinase</fullName>
        <ecNumber evidence="2">2.7.13.3</ecNumber>
    </recommendedName>
</protein>
<dbReference type="InterPro" id="IPR003594">
    <property type="entry name" value="HATPase_dom"/>
</dbReference>
<name>A0A347U6N8_9BACT</name>
<reference evidence="11 13" key="2">
    <citation type="submission" date="2018-08" db="EMBL/GenBank/DDBJ databases">
        <title>Complete genome of the Arcobacter ellisii type strain LMG 26155.</title>
        <authorList>
            <person name="Miller W.G."/>
            <person name="Yee E."/>
            <person name="Bono J.L."/>
        </authorList>
    </citation>
    <scope>NUCLEOTIDE SEQUENCE [LARGE SCALE GENOMIC DNA]</scope>
    <source>
        <strain evidence="11 13">LMG 26155</strain>
    </source>
</reference>
<dbReference type="SUPFAM" id="SSF103190">
    <property type="entry name" value="Sensory domain-like"/>
    <property type="match status" value="1"/>
</dbReference>
<dbReference type="SUPFAM" id="SSF47384">
    <property type="entry name" value="Homodimeric domain of signal transducing histidine kinase"/>
    <property type="match status" value="1"/>
</dbReference>
<feature type="transmembrane region" description="Helical" evidence="9">
    <location>
        <begin position="293"/>
        <end position="313"/>
    </location>
</feature>
<proteinExistence type="predicted"/>
<dbReference type="PROSITE" id="PS50109">
    <property type="entry name" value="HIS_KIN"/>
    <property type="match status" value="1"/>
</dbReference>
<evidence type="ECO:0000256" key="6">
    <source>
        <dbReference type="ARBA" id="ARBA00022777"/>
    </source>
</evidence>
<dbReference type="InterPro" id="IPR029151">
    <property type="entry name" value="Sensor-like_sf"/>
</dbReference>
<keyword evidence="3" id="KW-0597">Phosphoprotein</keyword>
<evidence type="ECO:0000256" key="4">
    <source>
        <dbReference type="ARBA" id="ARBA00022679"/>
    </source>
</evidence>
<evidence type="ECO:0000256" key="8">
    <source>
        <dbReference type="ARBA" id="ARBA00023012"/>
    </source>
</evidence>
<dbReference type="Proteomes" id="UP000290588">
    <property type="component" value="Unassembled WGS sequence"/>
</dbReference>
<keyword evidence="6 11" id="KW-0418">Kinase</keyword>
<keyword evidence="9" id="KW-1133">Transmembrane helix</keyword>
<keyword evidence="9" id="KW-0812">Transmembrane</keyword>
<evidence type="ECO:0000256" key="3">
    <source>
        <dbReference type="ARBA" id="ARBA00022553"/>
    </source>
</evidence>
<evidence type="ECO:0000313" key="12">
    <source>
        <dbReference type="EMBL" id="RXI28832.1"/>
    </source>
</evidence>
<dbReference type="SUPFAM" id="SSF55874">
    <property type="entry name" value="ATPase domain of HSP90 chaperone/DNA topoisomerase II/histidine kinase"/>
    <property type="match status" value="1"/>
</dbReference>
<dbReference type="CDD" id="cd00082">
    <property type="entry name" value="HisKA"/>
    <property type="match status" value="1"/>
</dbReference>
<dbReference type="PANTHER" id="PTHR43065:SF10">
    <property type="entry name" value="PEROXIDE STRESS-ACTIVATED HISTIDINE KINASE MAK3"/>
    <property type="match status" value="1"/>
</dbReference>
<dbReference type="InterPro" id="IPR036890">
    <property type="entry name" value="HATPase_C_sf"/>
</dbReference>
<evidence type="ECO:0000256" key="7">
    <source>
        <dbReference type="ARBA" id="ARBA00022840"/>
    </source>
</evidence>
<evidence type="ECO:0000256" key="2">
    <source>
        <dbReference type="ARBA" id="ARBA00012438"/>
    </source>
</evidence>
<dbReference type="Pfam" id="PF02518">
    <property type="entry name" value="HATPase_c"/>
    <property type="match status" value="1"/>
</dbReference>
<evidence type="ECO:0000313" key="14">
    <source>
        <dbReference type="Proteomes" id="UP000290588"/>
    </source>
</evidence>
<evidence type="ECO:0000313" key="11">
    <source>
        <dbReference type="EMBL" id="AXX94516.1"/>
    </source>
</evidence>
<evidence type="ECO:0000256" key="5">
    <source>
        <dbReference type="ARBA" id="ARBA00022741"/>
    </source>
</evidence>
<keyword evidence="5" id="KW-0547">Nucleotide-binding</keyword>
<dbReference type="GO" id="GO:0005524">
    <property type="term" value="F:ATP binding"/>
    <property type="evidence" value="ECO:0007669"/>
    <property type="project" value="UniProtKB-KW"/>
</dbReference>
<dbReference type="Gene3D" id="3.30.565.10">
    <property type="entry name" value="Histidine kinase-like ATPase, C-terminal domain"/>
    <property type="match status" value="1"/>
</dbReference>
<keyword evidence="7" id="KW-0067">ATP-binding</keyword>
<reference evidence="12 14" key="1">
    <citation type="submission" date="2017-09" db="EMBL/GenBank/DDBJ databases">
        <title>Genomics of the genus Arcobacter.</title>
        <authorList>
            <person name="Perez-Cataluna A."/>
            <person name="Figueras M.J."/>
            <person name="Salas-Masso N."/>
        </authorList>
    </citation>
    <scope>NUCLEOTIDE SEQUENCE [LARGE SCALE GENOMIC DNA]</scope>
    <source>
        <strain evidence="12 14">CECT 7837</strain>
    </source>
</reference>
<comment type="catalytic activity">
    <reaction evidence="1">
        <text>ATP + protein L-histidine = ADP + protein N-phospho-L-histidine.</text>
        <dbReference type="EC" id="2.7.13.3"/>
    </reaction>
</comment>
<organism evidence="12 14">
    <name type="scientific">Arcobacter ellisii</name>
    <dbReference type="NCBI Taxonomy" id="913109"/>
    <lineage>
        <taxon>Bacteria</taxon>
        <taxon>Pseudomonadati</taxon>
        <taxon>Campylobacterota</taxon>
        <taxon>Epsilonproteobacteria</taxon>
        <taxon>Campylobacterales</taxon>
        <taxon>Arcobacteraceae</taxon>
        <taxon>Arcobacter</taxon>
    </lineage>
</organism>
<evidence type="ECO:0000313" key="13">
    <source>
        <dbReference type="Proteomes" id="UP000262582"/>
    </source>
</evidence>
<feature type="domain" description="Histidine kinase" evidence="10">
    <location>
        <begin position="474"/>
        <end position="691"/>
    </location>
</feature>
<dbReference type="InterPro" id="IPR003661">
    <property type="entry name" value="HisK_dim/P_dom"/>
</dbReference>
<dbReference type="EC" id="2.7.13.3" evidence="2"/>
<keyword evidence="13" id="KW-1185">Reference proteome</keyword>
<keyword evidence="9" id="KW-0472">Membrane</keyword>
<feature type="transmembrane region" description="Helical" evidence="9">
    <location>
        <begin position="7"/>
        <end position="29"/>
    </location>
</feature>
<dbReference type="InterPro" id="IPR005467">
    <property type="entry name" value="His_kinase_dom"/>
</dbReference>
<accession>A0A347U6N8</accession>
<keyword evidence="8" id="KW-0902">Two-component regulatory system</keyword>
<evidence type="ECO:0000256" key="1">
    <source>
        <dbReference type="ARBA" id="ARBA00000085"/>
    </source>
</evidence>
<dbReference type="GO" id="GO:0000155">
    <property type="term" value="F:phosphorelay sensor kinase activity"/>
    <property type="evidence" value="ECO:0007669"/>
    <property type="project" value="InterPro"/>
</dbReference>
<sequence length="691" mass="80949">MEIKKNIFIMILLFLIIAFFITFGSYFYILNKQTKLLDSLYFSTHENITKTTQNLIKDKQNATLAIALALAKDDNLYECMKNENYEKLNYKNIIEEIKNYSKYKNVWIQIVDKNGNSVYRSWTDKKGDNLLFRKDLKNTLTNQNISTSISVALFSITLKARTPIYDKENNFQGALEVITHFNSITNDLKENNIDSLVITDKKFKNTLKFPYTNIFIDDYYIANENANVDLLNYVKNNKIDRYINIPNYIIENNYLISNYILYDKNGEKLAYILNFIDLKNIDTQIIKSFKVQIIMICVIALIILFFSFLIYLYSTYLKELKQQENKKQSILDSQSSIIVITNGTEIIDANKQLFEFFTSVSNLTEFKNKYRCICSKFLDLKDPIYILEKDYDGKNWAQYVFENKNKNFRVAMKNSLDEIRHFSLNASKIKSENYIITTFTDITKEIEEVEKDKEKDRLLYQQSKIAAIADILKNIAHQWRQPLSVISTITSGMKLKKELDNLPNDEFYNSCEVIIDNTQKLSNTIENFTNFFSKDEVVSNFSIIETVKNTLAFFDSIFEKNNIKCSFNYDTDFILTCNRNEFSEAILNILDNSVYALIENKKEEDRFIFIDFKDKVLQIKDSANGIDEQIIAKIVEPYFTTKHQSFGVGLGLFVVHEFFVKNLGYKIDIKNVTFEHENKKYSGTNFIINFN</sequence>